<dbReference type="GO" id="GO:0022857">
    <property type="term" value="F:transmembrane transporter activity"/>
    <property type="evidence" value="ECO:0007669"/>
    <property type="project" value="InterPro"/>
</dbReference>
<evidence type="ECO:0000256" key="7">
    <source>
        <dbReference type="ARBA" id="ARBA00023136"/>
    </source>
</evidence>
<feature type="transmembrane region" description="Helical" evidence="8">
    <location>
        <begin position="58"/>
        <end position="77"/>
    </location>
</feature>
<feature type="transmembrane region" description="Helical" evidence="8">
    <location>
        <begin position="89"/>
        <end position="109"/>
    </location>
</feature>
<protein>
    <submittedName>
        <fullName evidence="9">Iron ABC transporter permease</fullName>
    </submittedName>
</protein>
<dbReference type="CDD" id="cd06550">
    <property type="entry name" value="TM_ABC_iron-siderophores_like"/>
    <property type="match status" value="1"/>
</dbReference>
<organism evidence="9 10">
    <name type="scientific">Vineibacter terrae</name>
    <dbReference type="NCBI Taxonomy" id="2586908"/>
    <lineage>
        <taxon>Bacteria</taxon>
        <taxon>Pseudomonadati</taxon>
        <taxon>Pseudomonadota</taxon>
        <taxon>Alphaproteobacteria</taxon>
        <taxon>Hyphomicrobiales</taxon>
        <taxon>Vineibacter</taxon>
    </lineage>
</organism>
<keyword evidence="6 8" id="KW-1133">Transmembrane helix</keyword>
<dbReference type="OrthoDB" id="9811975at2"/>
<dbReference type="PANTHER" id="PTHR30472:SF25">
    <property type="entry name" value="ABC TRANSPORTER PERMEASE PROTEIN MJ0876-RELATED"/>
    <property type="match status" value="1"/>
</dbReference>
<proteinExistence type="inferred from homology"/>
<accession>A0A5C8P8C3</accession>
<feature type="transmembrane region" description="Helical" evidence="8">
    <location>
        <begin position="115"/>
        <end position="135"/>
    </location>
</feature>
<evidence type="ECO:0000313" key="9">
    <source>
        <dbReference type="EMBL" id="TXL69789.1"/>
    </source>
</evidence>
<keyword evidence="4" id="KW-1003">Cell membrane</keyword>
<feature type="transmembrane region" description="Helical" evidence="8">
    <location>
        <begin position="305"/>
        <end position="324"/>
    </location>
</feature>
<dbReference type="Proteomes" id="UP000321638">
    <property type="component" value="Unassembled WGS sequence"/>
</dbReference>
<dbReference type="Pfam" id="PF01032">
    <property type="entry name" value="FecCD"/>
    <property type="match status" value="1"/>
</dbReference>
<evidence type="ECO:0000256" key="2">
    <source>
        <dbReference type="ARBA" id="ARBA00007935"/>
    </source>
</evidence>
<dbReference type="RefSeq" id="WP_147852148.1">
    <property type="nucleotide sequence ID" value="NZ_VDUZ01000072.1"/>
</dbReference>
<evidence type="ECO:0000256" key="5">
    <source>
        <dbReference type="ARBA" id="ARBA00022692"/>
    </source>
</evidence>
<dbReference type="EMBL" id="VDUZ01000072">
    <property type="protein sequence ID" value="TXL69789.1"/>
    <property type="molecule type" value="Genomic_DNA"/>
</dbReference>
<evidence type="ECO:0000256" key="3">
    <source>
        <dbReference type="ARBA" id="ARBA00022448"/>
    </source>
</evidence>
<evidence type="ECO:0000256" key="1">
    <source>
        <dbReference type="ARBA" id="ARBA00004651"/>
    </source>
</evidence>
<keyword evidence="5 8" id="KW-0812">Transmembrane</keyword>
<keyword evidence="10" id="KW-1185">Reference proteome</keyword>
<keyword evidence="3" id="KW-0813">Transport</keyword>
<feature type="transmembrane region" description="Helical" evidence="8">
    <location>
        <begin position="245"/>
        <end position="266"/>
    </location>
</feature>
<evidence type="ECO:0000313" key="10">
    <source>
        <dbReference type="Proteomes" id="UP000321638"/>
    </source>
</evidence>
<evidence type="ECO:0000256" key="8">
    <source>
        <dbReference type="SAM" id="Phobius"/>
    </source>
</evidence>
<evidence type="ECO:0000256" key="4">
    <source>
        <dbReference type="ARBA" id="ARBA00022475"/>
    </source>
</evidence>
<dbReference type="InterPro" id="IPR037294">
    <property type="entry name" value="ABC_BtuC-like"/>
</dbReference>
<dbReference type="Gene3D" id="1.10.3470.10">
    <property type="entry name" value="ABC transporter involved in vitamin B12 uptake, BtuC"/>
    <property type="match status" value="1"/>
</dbReference>
<reference evidence="9 10" key="1">
    <citation type="submission" date="2019-06" db="EMBL/GenBank/DDBJ databases">
        <title>New taxonomy in bacterial strain CC-CFT640, isolated from vineyard.</title>
        <authorList>
            <person name="Lin S.-Y."/>
            <person name="Tsai C.-F."/>
            <person name="Young C.-C."/>
        </authorList>
    </citation>
    <scope>NUCLEOTIDE SEQUENCE [LARGE SCALE GENOMIC DNA]</scope>
    <source>
        <strain evidence="9 10">CC-CFT640</strain>
    </source>
</reference>
<dbReference type="PANTHER" id="PTHR30472">
    <property type="entry name" value="FERRIC ENTEROBACTIN TRANSPORT SYSTEM PERMEASE PROTEIN"/>
    <property type="match status" value="1"/>
</dbReference>
<dbReference type="SUPFAM" id="SSF81345">
    <property type="entry name" value="ABC transporter involved in vitamin B12 uptake, BtuC"/>
    <property type="match status" value="1"/>
</dbReference>
<comment type="similarity">
    <text evidence="2">Belongs to the binding-protein-dependent transport system permease family. FecCD subfamily.</text>
</comment>
<evidence type="ECO:0000256" key="6">
    <source>
        <dbReference type="ARBA" id="ARBA00022989"/>
    </source>
</evidence>
<keyword evidence="7 8" id="KW-0472">Membrane</keyword>
<name>A0A5C8P8C3_9HYPH</name>
<gene>
    <name evidence="9" type="ORF">FHP25_37560</name>
</gene>
<comment type="caution">
    <text evidence="9">The sequence shown here is derived from an EMBL/GenBank/DDBJ whole genome shotgun (WGS) entry which is preliminary data.</text>
</comment>
<feature type="transmembrane region" description="Helical" evidence="8">
    <location>
        <begin position="278"/>
        <end position="299"/>
    </location>
</feature>
<comment type="subcellular location">
    <subcellularLocation>
        <location evidence="1">Cell membrane</location>
        <topology evidence="1">Multi-pass membrane protein</topology>
    </subcellularLocation>
</comment>
<sequence length="338" mass="34066">MKAVGRYRWALVALPVVVLAAISVLVGPAGLDWSAAIRDALSGRDSVPALVLVEIRLPRALLGAVVGAALGMAGAAMQGLLRNPLAEPGVLGVSACAALGAVIAFYTGLVRLFPGALPIAAMLGALLGTAALFAWAGRGATVATLLLVGVAINALAGAATAFSLALSPNPYAFYEVMFWLMGSLADRSLDHVALALPCVALGAVPLLLMRRGLDGLSLGEETALALGISPSAVARWIGLGTALTVGGAVAVSGVIGFVGLMAPHAVRPFVRYRPGATLVASAGAGAALTLAADIAVRLLPTGRELQLGVMTALLGAPFLGWLAVRRRRGNGSRGAPWL</sequence>
<feature type="transmembrane region" description="Helical" evidence="8">
    <location>
        <begin position="142"/>
        <end position="168"/>
    </location>
</feature>
<dbReference type="GO" id="GO:0005886">
    <property type="term" value="C:plasma membrane"/>
    <property type="evidence" value="ECO:0007669"/>
    <property type="project" value="UniProtKB-SubCell"/>
</dbReference>
<dbReference type="InterPro" id="IPR000522">
    <property type="entry name" value="ABC_transptr_permease_BtuC"/>
</dbReference>
<dbReference type="AlphaFoldDB" id="A0A5C8P8C3"/>